<dbReference type="Gene3D" id="3.40.50.1820">
    <property type="entry name" value="alpha/beta hydrolase"/>
    <property type="match status" value="1"/>
</dbReference>
<evidence type="ECO:0000313" key="3">
    <source>
        <dbReference type="Proteomes" id="UP000464507"/>
    </source>
</evidence>
<dbReference type="InterPro" id="IPR029058">
    <property type="entry name" value="AB_hydrolase_fold"/>
</dbReference>
<dbReference type="PRINTS" id="PR00111">
    <property type="entry name" value="ABHYDROLASE"/>
</dbReference>
<organism evidence="2 3">
    <name type="scientific">Marisediminicola antarctica</name>
    <dbReference type="NCBI Taxonomy" id="674079"/>
    <lineage>
        <taxon>Bacteria</taxon>
        <taxon>Bacillati</taxon>
        <taxon>Actinomycetota</taxon>
        <taxon>Actinomycetes</taxon>
        <taxon>Micrococcales</taxon>
        <taxon>Microbacteriaceae</taxon>
        <taxon>Marisediminicola</taxon>
    </lineage>
</organism>
<dbReference type="InterPro" id="IPR000073">
    <property type="entry name" value="AB_hydrolase_1"/>
</dbReference>
<dbReference type="SUPFAM" id="SSF53474">
    <property type="entry name" value="alpha/beta-Hydrolases"/>
    <property type="match status" value="1"/>
</dbReference>
<dbReference type="GO" id="GO:0003824">
    <property type="term" value="F:catalytic activity"/>
    <property type="evidence" value="ECO:0007669"/>
    <property type="project" value="UniProtKB-ARBA"/>
</dbReference>
<evidence type="ECO:0000259" key="1">
    <source>
        <dbReference type="Pfam" id="PF00561"/>
    </source>
</evidence>
<evidence type="ECO:0000313" key="2">
    <source>
        <dbReference type="EMBL" id="QHO68919.1"/>
    </source>
</evidence>
<dbReference type="OrthoDB" id="9802489at2"/>
<accession>A0A7L5AKT5</accession>
<sequence>MTKPTIRGTIQEVVGNVGEQQMIVLGPSLGTTSSLWDGVVPALAEHYRVLRFDLPGHGLSPAATEPFSIADIADAVITLVDSVGGGPFFYAGISLGGAVGLELALRHPDRMLGLAVICSGAKIGAAEGWVERAGQIRTSGTASVVASSADRWFAPGFLERDPAAGSAALSALIDVDDESYALCCEALSAFDVTDEVTGIRAKTLCVSGEFDLPTPTAQLQELADSIPGARHVTISGVAHLPALERPDTVAALLLRAVEVAND</sequence>
<feature type="domain" description="AB hydrolase-1" evidence="1">
    <location>
        <begin position="23"/>
        <end position="246"/>
    </location>
</feature>
<dbReference type="Proteomes" id="UP000464507">
    <property type="component" value="Chromosome"/>
</dbReference>
<reference evidence="2 3" key="1">
    <citation type="submission" date="2016-09" db="EMBL/GenBank/DDBJ databases">
        <title>Complete genome sequence of microbes from the polar regions.</title>
        <authorList>
            <person name="Liao L."/>
            <person name="Chen B."/>
        </authorList>
    </citation>
    <scope>NUCLEOTIDE SEQUENCE [LARGE SCALE GENOMIC DNA]</scope>
    <source>
        <strain evidence="2 3">ZS314</strain>
    </source>
</reference>
<dbReference type="Pfam" id="PF00561">
    <property type="entry name" value="Abhydrolase_1"/>
    <property type="match status" value="1"/>
</dbReference>
<gene>
    <name evidence="2" type="ORF">BHD05_03975</name>
</gene>
<dbReference type="RefSeq" id="WP_161885282.1">
    <property type="nucleotide sequence ID" value="NZ_CP017146.1"/>
</dbReference>
<dbReference type="InterPro" id="IPR050266">
    <property type="entry name" value="AB_hydrolase_sf"/>
</dbReference>
<dbReference type="EMBL" id="CP017146">
    <property type="protein sequence ID" value="QHO68919.1"/>
    <property type="molecule type" value="Genomic_DNA"/>
</dbReference>
<proteinExistence type="predicted"/>
<dbReference type="PANTHER" id="PTHR43798">
    <property type="entry name" value="MONOACYLGLYCEROL LIPASE"/>
    <property type="match status" value="1"/>
</dbReference>
<protein>
    <recommendedName>
        <fullName evidence="1">AB hydrolase-1 domain-containing protein</fullName>
    </recommendedName>
</protein>
<name>A0A7L5AKT5_9MICO</name>
<keyword evidence="3" id="KW-1185">Reference proteome</keyword>
<dbReference type="AlphaFoldDB" id="A0A7L5AKT5"/>
<dbReference type="KEGG" id="mant:BHD05_03975"/>